<accession>A0ABY4ZUY3</accession>
<evidence type="ECO:0000259" key="1">
    <source>
        <dbReference type="PROSITE" id="PS50206"/>
    </source>
</evidence>
<dbReference type="Pfam" id="PF00581">
    <property type="entry name" value="Rhodanese"/>
    <property type="match status" value="1"/>
</dbReference>
<organism evidence="2 3">
    <name type="scientific">Caulobacter segnis</name>
    <dbReference type="NCBI Taxonomy" id="88688"/>
    <lineage>
        <taxon>Bacteria</taxon>
        <taxon>Pseudomonadati</taxon>
        <taxon>Pseudomonadota</taxon>
        <taxon>Alphaproteobacteria</taxon>
        <taxon>Caulobacterales</taxon>
        <taxon>Caulobacteraceae</taxon>
        <taxon>Caulobacter</taxon>
    </lineage>
</organism>
<sequence>MSFVSALPAAPSPVAIAHFSHRLAVETDCTDVAAELRTGQADFVLLQVVGTPQIYARRHVPGALHLPYVEITAERMAAWPVDTLFVVYCAGAHCNGADRAALKLAMLGRPVKVMKGGIAGWKEQGLPFATGTWPGSLFVP</sequence>
<dbReference type="PANTHER" id="PTHR43031">
    <property type="entry name" value="FAD-DEPENDENT OXIDOREDUCTASE"/>
    <property type="match status" value="1"/>
</dbReference>
<dbReference type="SUPFAM" id="SSF52821">
    <property type="entry name" value="Rhodanese/Cell cycle control phosphatase"/>
    <property type="match status" value="1"/>
</dbReference>
<dbReference type="EMBL" id="CP096040">
    <property type="protein sequence ID" value="USQ95751.1"/>
    <property type="molecule type" value="Genomic_DNA"/>
</dbReference>
<dbReference type="PROSITE" id="PS50206">
    <property type="entry name" value="RHODANESE_3"/>
    <property type="match status" value="1"/>
</dbReference>
<dbReference type="Gene3D" id="3.40.250.10">
    <property type="entry name" value="Rhodanese-like domain"/>
    <property type="match status" value="1"/>
</dbReference>
<protein>
    <submittedName>
        <fullName evidence="2">Rhodanese-like domain-containing protein</fullName>
    </submittedName>
</protein>
<dbReference type="InterPro" id="IPR036873">
    <property type="entry name" value="Rhodanese-like_dom_sf"/>
</dbReference>
<dbReference type="InterPro" id="IPR001307">
    <property type="entry name" value="Thiosulphate_STrfase_CS"/>
</dbReference>
<keyword evidence="3" id="KW-1185">Reference proteome</keyword>
<reference evidence="2 3" key="1">
    <citation type="submission" date="2022-04" db="EMBL/GenBank/DDBJ databases">
        <title>Genome sequence of soybean root-associated Caulobacter segnis RL271.</title>
        <authorList>
            <person name="Longley R."/>
            <person name="Bonito G."/>
            <person name="Trigodet F."/>
            <person name="Crosson S."/>
            <person name="Fiebig A."/>
        </authorList>
    </citation>
    <scope>NUCLEOTIDE SEQUENCE [LARGE SCALE GENOMIC DNA]</scope>
    <source>
        <strain evidence="2 3">RL271</strain>
    </source>
</reference>
<dbReference type="PROSITE" id="PS00380">
    <property type="entry name" value="RHODANESE_1"/>
    <property type="match status" value="1"/>
</dbReference>
<evidence type="ECO:0000313" key="2">
    <source>
        <dbReference type="EMBL" id="USQ95751.1"/>
    </source>
</evidence>
<evidence type="ECO:0000313" key="3">
    <source>
        <dbReference type="Proteomes" id="UP001057520"/>
    </source>
</evidence>
<name>A0ABY4ZUY3_9CAUL</name>
<feature type="domain" description="Rhodanese" evidence="1">
    <location>
        <begin position="39"/>
        <end position="130"/>
    </location>
</feature>
<dbReference type="Proteomes" id="UP001057520">
    <property type="component" value="Chromosome"/>
</dbReference>
<gene>
    <name evidence="2" type="ORF">MZV50_24975</name>
</gene>
<dbReference type="InterPro" id="IPR001763">
    <property type="entry name" value="Rhodanese-like_dom"/>
</dbReference>
<dbReference type="SMART" id="SM00450">
    <property type="entry name" value="RHOD"/>
    <property type="match status" value="1"/>
</dbReference>
<dbReference type="PANTHER" id="PTHR43031:SF1">
    <property type="entry name" value="PYRIDINE NUCLEOTIDE-DISULPHIDE OXIDOREDUCTASE"/>
    <property type="match status" value="1"/>
</dbReference>
<dbReference type="InterPro" id="IPR050229">
    <property type="entry name" value="GlpE_sulfurtransferase"/>
</dbReference>
<proteinExistence type="predicted"/>